<proteinExistence type="predicted"/>
<dbReference type="AlphaFoldDB" id="A0A2T6ZUF2"/>
<comment type="caution">
    <text evidence="1">The sequence shown here is derived from an EMBL/GenBank/DDBJ whole genome shotgun (WGS) entry which is preliminary data.</text>
</comment>
<gene>
    <name evidence="1" type="ORF">B9Z19DRAFT_1082454</name>
</gene>
<evidence type="ECO:0000313" key="1">
    <source>
        <dbReference type="EMBL" id="PUU79122.1"/>
    </source>
</evidence>
<dbReference type="Proteomes" id="UP000244722">
    <property type="component" value="Unassembled WGS sequence"/>
</dbReference>
<dbReference type="EMBL" id="NESQ01000099">
    <property type="protein sequence ID" value="PUU79122.1"/>
    <property type="molecule type" value="Genomic_DNA"/>
</dbReference>
<evidence type="ECO:0000313" key="2">
    <source>
        <dbReference type="Proteomes" id="UP000244722"/>
    </source>
</evidence>
<name>A0A2T6ZUF2_TUBBO</name>
<sequence length="52" mass="5422">MPPPNPPCQALYTRSDRIRLSPAGLPEVGTGTGLWSLCSADMPLPFLGVGSP</sequence>
<keyword evidence="2" id="KW-1185">Reference proteome</keyword>
<organism evidence="1 2">
    <name type="scientific">Tuber borchii</name>
    <name type="common">White truffle</name>
    <dbReference type="NCBI Taxonomy" id="42251"/>
    <lineage>
        <taxon>Eukaryota</taxon>
        <taxon>Fungi</taxon>
        <taxon>Dikarya</taxon>
        <taxon>Ascomycota</taxon>
        <taxon>Pezizomycotina</taxon>
        <taxon>Pezizomycetes</taxon>
        <taxon>Pezizales</taxon>
        <taxon>Tuberaceae</taxon>
        <taxon>Tuber</taxon>
    </lineage>
</organism>
<accession>A0A2T6ZUF2</accession>
<protein>
    <submittedName>
        <fullName evidence="1">Uncharacterized protein</fullName>
    </submittedName>
</protein>
<reference evidence="1 2" key="1">
    <citation type="submission" date="2017-04" db="EMBL/GenBank/DDBJ databases">
        <title>Draft genome sequence of Tuber borchii Vittad., a whitish edible truffle.</title>
        <authorList>
            <consortium name="DOE Joint Genome Institute"/>
            <person name="Murat C."/>
            <person name="Kuo A."/>
            <person name="Barry K.W."/>
            <person name="Clum A."/>
            <person name="Dockter R.B."/>
            <person name="Fauchery L."/>
            <person name="Iotti M."/>
            <person name="Kohler A."/>
            <person name="Labutti K."/>
            <person name="Lindquist E.A."/>
            <person name="Lipzen A."/>
            <person name="Ohm R.A."/>
            <person name="Wang M."/>
            <person name="Grigoriev I.V."/>
            <person name="Zambonelli A."/>
            <person name="Martin F.M."/>
        </authorList>
    </citation>
    <scope>NUCLEOTIDE SEQUENCE [LARGE SCALE GENOMIC DNA]</scope>
    <source>
        <strain evidence="1 2">Tbo3840</strain>
    </source>
</reference>